<reference evidence="1 2" key="1">
    <citation type="submission" date="2017-07" db="EMBL/GenBank/DDBJ databases">
        <title>Phylogenetic study on the rhizospheric bacterium Ochrobactrum sp. A44.</title>
        <authorList>
            <person name="Krzyzanowska D.M."/>
            <person name="Ossowicki A."/>
            <person name="Rajewska M."/>
            <person name="Maciag T."/>
            <person name="Kaczynski Z."/>
            <person name="Czerwicka M."/>
            <person name="Jafra S."/>
        </authorList>
    </citation>
    <scope>NUCLEOTIDE SEQUENCE [LARGE SCALE GENOMIC DNA]</scope>
    <source>
        <strain evidence="1 2">CCUG 30717</strain>
    </source>
</reference>
<dbReference type="AlphaFoldDB" id="A0A256GDT2"/>
<dbReference type="Proteomes" id="UP000216188">
    <property type="component" value="Unassembled WGS sequence"/>
</dbReference>
<evidence type="ECO:0000313" key="2">
    <source>
        <dbReference type="Proteomes" id="UP000216188"/>
    </source>
</evidence>
<comment type="caution">
    <text evidence="1">The sequence shown here is derived from an EMBL/GenBank/DDBJ whole genome shotgun (WGS) entry which is preliminary data.</text>
</comment>
<evidence type="ECO:0000313" key="1">
    <source>
        <dbReference type="EMBL" id="OYR25269.1"/>
    </source>
</evidence>
<keyword evidence="2" id="KW-1185">Reference proteome</keyword>
<protein>
    <submittedName>
        <fullName evidence="1">Uncharacterized protein</fullName>
    </submittedName>
</protein>
<sequence length="52" mass="6025">MLSDFPEAKLRLNLFRIRKQASESHPGLRFAMNVSNRNESEAFAVNDRCELD</sequence>
<proteinExistence type="predicted"/>
<accession>A0A256GDT2</accession>
<dbReference type="EMBL" id="NNRM01000022">
    <property type="protein sequence ID" value="OYR25269.1"/>
    <property type="molecule type" value="Genomic_DNA"/>
</dbReference>
<organism evidence="1 2">
    <name type="scientific">Brucella pseudogrignonensis</name>
    <dbReference type="NCBI Taxonomy" id="419475"/>
    <lineage>
        <taxon>Bacteria</taxon>
        <taxon>Pseudomonadati</taxon>
        <taxon>Pseudomonadota</taxon>
        <taxon>Alphaproteobacteria</taxon>
        <taxon>Hyphomicrobiales</taxon>
        <taxon>Brucellaceae</taxon>
        <taxon>Brucella/Ochrobactrum group</taxon>
        <taxon>Brucella</taxon>
    </lineage>
</organism>
<name>A0A256GDT2_9HYPH</name>
<gene>
    <name evidence="1" type="ORF">CEV34_2783</name>
</gene>